<evidence type="ECO:0000313" key="2">
    <source>
        <dbReference type="EMBL" id="RVU17531.1"/>
    </source>
</evidence>
<dbReference type="RefSeq" id="WP_127730160.1">
    <property type="nucleotide sequence ID" value="NZ_SACP01000012.1"/>
</dbReference>
<evidence type="ECO:0000313" key="3">
    <source>
        <dbReference type="Proteomes" id="UP000286997"/>
    </source>
</evidence>
<gene>
    <name evidence="2" type="ORF">EOE48_14180</name>
</gene>
<dbReference type="Pfam" id="PF05212">
    <property type="entry name" value="DUF707"/>
    <property type="match status" value="1"/>
</dbReference>
<evidence type="ECO:0000256" key="1">
    <source>
        <dbReference type="SAM" id="MobiDB-lite"/>
    </source>
</evidence>
<feature type="region of interest" description="Disordered" evidence="1">
    <location>
        <begin position="1"/>
        <end position="24"/>
    </location>
</feature>
<sequence length="364" mass="40985">MLSLSSSAPRDAFSRGATDASPPADRPLCDHAWIFAQADGRVISPQLLLDEDGSIGGVSNPSVVRWCIEEGIVHFLDQGGATLLRFLVDQRSQPHKLVLVGIDETGRDRTHYLIETERYARAPSAQEVQTIEPIAARRKNLIVLSANAKSLHTQWPQDIDPARRSWDLCLAWYGDEASYSQRPPSEYSVLLRKGTKLQCLHRLFYPGSPVFDYDYVAFPDDDIATSWLDLNRIFQFCADYNLLLGQPALSHDSFIAHPILRQQPDKIVRFTNFVEIMTPFFARSALRRCSGTFHFGESGWGLDTVWPVILGDPKNRIGVIDAVPVRHTRPVATSYDVKAALRDEAMVVRSYGVELRHVEHGYVR</sequence>
<dbReference type="AlphaFoldDB" id="A0A437P5I1"/>
<proteinExistence type="predicted"/>
<name>A0A437P5I1_9HYPH</name>
<keyword evidence="3" id="KW-1185">Reference proteome</keyword>
<organism evidence="2 3">
    <name type="scientific">Methylobacterium oryzihabitans</name>
    <dbReference type="NCBI Taxonomy" id="2499852"/>
    <lineage>
        <taxon>Bacteria</taxon>
        <taxon>Pseudomonadati</taxon>
        <taxon>Pseudomonadota</taxon>
        <taxon>Alphaproteobacteria</taxon>
        <taxon>Hyphomicrobiales</taxon>
        <taxon>Methylobacteriaceae</taxon>
        <taxon>Methylobacterium</taxon>
    </lineage>
</organism>
<comment type="caution">
    <text evidence="2">The sequence shown here is derived from an EMBL/GenBank/DDBJ whole genome shotgun (WGS) entry which is preliminary data.</text>
</comment>
<reference evidence="2 3" key="1">
    <citation type="submission" date="2019-01" db="EMBL/GenBank/DDBJ databases">
        <authorList>
            <person name="Chen W.-M."/>
        </authorList>
    </citation>
    <scope>NUCLEOTIDE SEQUENCE [LARGE SCALE GENOMIC DNA]</scope>
    <source>
        <strain evidence="2 3">TER-1</strain>
    </source>
</reference>
<dbReference type="Proteomes" id="UP000286997">
    <property type="component" value="Unassembled WGS sequence"/>
</dbReference>
<accession>A0A437P5I1</accession>
<dbReference type="EMBL" id="SACP01000012">
    <property type="protein sequence ID" value="RVU17531.1"/>
    <property type="molecule type" value="Genomic_DNA"/>
</dbReference>
<dbReference type="InterPro" id="IPR007877">
    <property type="entry name" value="DUF707"/>
</dbReference>
<dbReference type="OrthoDB" id="7810870at2"/>
<protein>
    <submittedName>
        <fullName evidence="2">DUF707 domain-containing protein</fullName>
    </submittedName>
</protein>